<gene>
    <name evidence="4" type="ORF">F0L17_02200</name>
</gene>
<evidence type="ECO:0000256" key="2">
    <source>
        <dbReference type="SAM" id="Phobius"/>
    </source>
</evidence>
<dbReference type="PRINTS" id="PR01217">
    <property type="entry name" value="PRICHEXTENSN"/>
</dbReference>
<dbReference type="SUPFAM" id="SSF46785">
    <property type="entry name" value="Winged helix' DNA-binding domain"/>
    <property type="match status" value="1"/>
</dbReference>
<feature type="region of interest" description="Disordered" evidence="1">
    <location>
        <begin position="122"/>
        <end position="367"/>
    </location>
</feature>
<accession>A0A6G2B7S8</accession>
<keyword evidence="2" id="KW-1133">Transmembrane helix</keyword>
<keyword evidence="2" id="KW-0812">Transmembrane</keyword>
<feature type="compositionally biased region" description="Low complexity" evidence="1">
    <location>
        <begin position="333"/>
        <end position="350"/>
    </location>
</feature>
<dbReference type="Gene3D" id="1.10.10.10">
    <property type="entry name" value="Winged helix-like DNA-binding domain superfamily/Winged helix DNA-binding domain"/>
    <property type="match status" value="1"/>
</dbReference>
<reference evidence="4 5" key="1">
    <citation type="submission" date="2019-11" db="EMBL/GenBank/DDBJ databases">
        <authorList>
            <person name="Yuan L."/>
        </authorList>
    </citation>
    <scope>NUCLEOTIDE SEQUENCE [LARGE SCALE GENOMIC DNA]</scope>
    <source>
        <strain evidence="4 5">TRM43335</strain>
    </source>
</reference>
<comment type="caution">
    <text evidence="4">The sequence shown here is derived from an EMBL/GenBank/DDBJ whole genome shotgun (WGS) entry which is preliminary data.</text>
</comment>
<dbReference type="Pfam" id="PF09397">
    <property type="entry name" value="FtsK_gamma"/>
    <property type="match status" value="1"/>
</dbReference>
<proteinExistence type="predicted"/>
<dbReference type="InterPro" id="IPR036388">
    <property type="entry name" value="WH-like_DNA-bd_sf"/>
</dbReference>
<feature type="compositionally biased region" description="Low complexity" evidence="1">
    <location>
        <begin position="271"/>
        <end position="288"/>
    </location>
</feature>
<feature type="transmembrane region" description="Helical" evidence="2">
    <location>
        <begin position="102"/>
        <end position="119"/>
    </location>
</feature>
<organism evidence="4 5">
    <name type="scientific">Streptomyces taklimakanensis</name>
    <dbReference type="NCBI Taxonomy" id="2569853"/>
    <lineage>
        <taxon>Bacteria</taxon>
        <taxon>Bacillati</taxon>
        <taxon>Actinomycetota</taxon>
        <taxon>Actinomycetes</taxon>
        <taxon>Kitasatosporales</taxon>
        <taxon>Streptomycetaceae</taxon>
        <taxon>Streptomyces</taxon>
    </lineage>
</organism>
<feature type="transmembrane region" description="Helical" evidence="2">
    <location>
        <begin position="75"/>
        <end position="96"/>
    </location>
</feature>
<feature type="domain" description="FtsK gamma" evidence="3">
    <location>
        <begin position="390"/>
        <end position="454"/>
    </location>
</feature>
<evidence type="ECO:0000256" key="1">
    <source>
        <dbReference type="SAM" id="MobiDB-lite"/>
    </source>
</evidence>
<evidence type="ECO:0000259" key="3">
    <source>
        <dbReference type="SMART" id="SM00843"/>
    </source>
</evidence>
<dbReference type="OrthoDB" id="10020861at2"/>
<dbReference type="AlphaFoldDB" id="A0A6G2B7S8"/>
<feature type="compositionally biased region" description="Basic and acidic residues" evidence="1">
    <location>
        <begin position="123"/>
        <end position="172"/>
    </location>
</feature>
<sequence length="463" mass="48609">MRRDTCPVCEHRAPVTNEIIDHHENDGRSCRGVGRTAVEWRPLREDAPRTAGGSGGRSTAGEAAPHSSKDARTKAVTVLSAVLTPIGLLALLLGVVLDSPPLLVGGVVLLGAAGIGVLVRRRASADRPDAAHGRGDGRKEADAEPSDAARAEQERRTEPRKEEAATEQHEGEAADDTPLSAPVEEPIRERPSVSGLFVPSPSTPVSETVRTDREETDDETLRTPDPAPTTTDGGSSVEEVDVLAEQPAPAVEKTDEAPGTEPDTEPEAVAEEPTPTTEAPTTDTTTPEPETKTPTEEPEPTTEDPTPTTEASTTDTTTPETKTPTEEPEPTTEDPTPTTEASTTDTTTPEPETPTEEPEPTTEAPAAPLAATVSAAPTDDPFARQAEAAGMGVGALREIARAVIADQNASIVYVQQHFSLSRPAARRALDALEQLGLVSAPAKNGRRKALVTSLDHLAPSDGR</sequence>
<protein>
    <recommendedName>
        <fullName evidence="3">FtsK gamma domain-containing protein</fullName>
    </recommendedName>
</protein>
<evidence type="ECO:0000313" key="5">
    <source>
        <dbReference type="Proteomes" id="UP000473014"/>
    </source>
</evidence>
<feature type="region of interest" description="Disordered" evidence="1">
    <location>
        <begin position="42"/>
        <end position="71"/>
    </location>
</feature>
<dbReference type="InterPro" id="IPR018541">
    <property type="entry name" value="Ftsk_gamma"/>
</dbReference>
<name>A0A6G2B7S8_9ACTN</name>
<feature type="compositionally biased region" description="Low complexity" evidence="1">
    <location>
        <begin position="303"/>
        <end position="322"/>
    </location>
</feature>
<keyword evidence="2" id="KW-0472">Membrane</keyword>
<evidence type="ECO:0000313" key="4">
    <source>
        <dbReference type="EMBL" id="MTE17962.1"/>
    </source>
</evidence>
<dbReference type="EMBL" id="WIXO01000001">
    <property type="protein sequence ID" value="MTE17962.1"/>
    <property type="molecule type" value="Genomic_DNA"/>
</dbReference>
<keyword evidence="5" id="KW-1185">Reference proteome</keyword>
<dbReference type="Proteomes" id="UP000473014">
    <property type="component" value="Unassembled WGS sequence"/>
</dbReference>
<dbReference type="SMART" id="SM00843">
    <property type="entry name" value="Ftsk_gamma"/>
    <property type="match status" value="1"/>
</dbReference>
<dbReference type="InterPro" id="IPR036390">
    <property type="entry name" value="WH_DNA-bd_sf"/>
</dbReference>